<keyword evidence="4 7" id="KW-0378">Hydrolase</keyword>
<reference evidence="10" key="1">
    <citation type="submission" date="2007-04" db="EMBL/GenBank/DDBJ databases">
        <title>Annotation of Pediculus humanus corporis strain USDA.</title>
        <authorList>
            <person name="Kirkness E."/>
            <person name="Hannick L."/>
            <person name="Hass B."/>
            <person name="Bruggner R."/>
            <person name="Lawson D."/>
            <person name="Bidwell S."/>
            <person name="Joardar V."/>
            <person name="Caler E."/>
            <person name="Walenz B."/>
            <person name="Inman J."/>
            <person name="Schobel S."/>
            <person name="Galinsky K."/>
            <person name="Amedeo P."/>
            <person name="Strausberg R."/>
        </authorList>
    </citation>
    <scope>NUCLEOTIDE SEQUENCE</scope>
    <source>
        <strain evidence="10">USDA</strain>
    </source>
</reference>
<dbReference type="SMART" id="SM00020">
    <property type="entry name" value="Tryp_SPc"/>
    <property type="match status" value="1"/>
</dbReference>
<dbReference type="HOGENOM" id="CLU_006842_7_0_1"/>
<reference evidence="11" key="3">
    <citation type="submission" date="2020-05" db="UniProtKB">
        <authorList>
            <consortium name="EnsemblMetazoa"/>
        </authorList>
    </citation>
    <scope>IDENTIFICATION</scope>
    <source>
        <strain evidence="11">USDA</strain>
    </source>
</reference>
<dbReference type="InterPro" id="IPR018114">
    <property type="entry name" value="TRYPSIN_HIS"/>
</dbReference>
<feature type="signal peptide" evidence="8">
    <location>
        <begin position="1"/>
        <end position="27"/>
    </location>
</feature>
<dbReference type="Proteomes" id="UP000009046">
    <property type="component" value="Unassembled WGS sequence"/>
</dbReference>
<name>E0VDU6_PEDHC</name>
<dbReference type="InterPro" id="IPR001314">
    <property type="entry name" value="Peptidase_S1A"/>
</dbReference>
<dbReference type="PROSITE" id="PS50240">
    <property type="entry name" value="TRYPSIN_DOM"/>
    <property type="match status" value="1"/>
</dbReference>
<dbReference type="eggNOG" id="KOG3627">
    <property type="taxonomic scope" value="Eukaryota"/>
</dbReference>
<dbReference type="AlphaFoldDB" id="E0VDU6"/>
<evidence type="ECO:0000256" key="8">
    <source>
        <dbReference type="SAM" id="SignalP"/>
    </source>
</evidence>
<dbReference type="CTD" id="8239305"/>
<dbReference type="MEROPS" id="S01.B68"/>
<dbReference type="InterPro" id="IPR043504">
    <property type="entry name" value="Peptidase_S1_PA_chymotrypsin"/>
</dbReference>
<keyword evidence="12" id="KW-1185">Reference proteome</keyword>
<dbReference type="PANTHER" id="PTHR24252:SF7">
    <property type="entry name" value="HYALIN"/>
    <property type="match status" value="1"/>
</dbReference>
<dbReference type="PROSITE" id="PS00134">
    <property type="entry name" value="TRYPSIN_HIS"/>
    <property type="match status" value="1"/>
</dbReference>
<dbReference type="PANTHER" id="PTHR24252">
    <property type="entry name" value="ACROSIN-RELATED"/>
    <property type="match status" value="1"/>
</dbReference>
<evidence type="ECO:0000259" key="9">
    <source>
        <dbReference type="PROSITE" id="PS50240"/>
    </source>
</evidence>
<keyword evidence="6" id="KW-1015">Disulfide bond</keyword>
<dbReference type="SUPFAM" id="SSF50494">
    <property type="entry name" value="Trypsin-like serine proteases"/>
    <property type="match status" value="1"/>
</dbReference>
<dbReference type="InterPro" id="IPR009003">
    <property type="entry name" value="Peptidase_S1_PA"/>
</dbReference>
<dbReference type="InterPro" id="IPR033116">
    <property type="entry name" value="TRYPSIN_SER"/>
</dbReference>
<dbReference type="EMBL" id="DS235088">
    <property type="protein sequence ID" value="EEB11552.1"/>
    <property type="molecule type" value="Genomic_DNA"/>
</dbReference>
<evidence type="ECO:0000256" key="7">
    <source>
        <dbReference type="RuleBase" id="RU363034"/>
    </source>
</evidence>
<comment type="subcellular location">
    <subcellularLocation>
        <location evidence="1">Secreted</location>
    </subcellularLocation>
</comment>
<dbReference type="PROSITE" id="PS00135">
    <property type="entry name" value="TRYPSIN_SER"/>
    <property type="match status" value="1"/>
</dbReference>
<dbReference type="InParanoid" id="E0VDU6"/>
<dbReference type="GO" id="GO:0016485">
    <property type="term" value="P:protein processing"/>
    <property type="evidence" value="ECO:0007669"/>
    <property type="project" value="UniProtKB-ARBA"/>
</dbReference>
<reference evidence="10" key="2">
    <citation type="submission" date="2007-04" db="EMBL/GenBank/DDBJ databases">
        <title>The genome of the human body louse.</title>
        <authorList>
            <consortium name="The Human Body Louse Genome Consortium"/>
            <person name="Kirkness E."/>
            <person name="Walenz B."/>
            <person name="Hass B."/>
            <person name="Bruggner R."/>
            <person name="Strausberg R."/>
        </authorList>
    </citation>
    <scope>NUCLEOTIDE SEQUENCE</scope>
    <source>
        <strain evidence="10">USDA</strain>
    </source>
</reference>
<evidence type="ECO:0000256" key="1">
    <source>
        <dbReference type="ARBA" id="ARBA00004613"/>
    </source>
</evidence>
<keyword evidence="3 7" id="KW-0645">Protease</keyword>
<keyword evidence="2" id="KW-0964">Secreted</keyword>
<dbReference type="EC" id="3.4.21.4" evidence="10"/>
<dbReference type="GeneID" id="8239305"/>
<dbReference type="KEGG" id="phu:Phum_PHUM125530"/>
<dbReference type="VEuPathDB" id="VectorBase:PHUM125530"/>
<dbReference type="RefSeq" id="XP_002424290.1">
    <property type="nucleotide sequence ID" value="XM_002424245.1"/>
</dbReference>
<dbReference type="OrthoDB" id="10061449at2759"/>
<dbReference type="Pfam" id="PF00089">
    <property type="entry name" value="Trypsin"/>
    <property type="match status" value="1"/>
</dbReference>
<gene>
    <name evidence="11" type="primary">8239305</name>
    <name evidence="10" type="ORF">Phum_PHUM125530</name>
</gene>
<evidence type="ECO:0000313" key="11">
    <source>
        <dbReference type="EnsemblMetazoa" id="PHUM125530-PA"/>
    </source>
</evidence>
<evidence type="ECO:0000256" key="6">
    <source>
        <dbReference type="ARBA" id="ARBA00023157"/>
    </source>
</evidence>
<dbReference type="EMBL" id="AAZO01001476">
    <property type="status" value="NOT_ANNOTATED_CDS"/>
    <property type="molecule type" value="Genomic_DNA"/>
</dbReference>
<proteinExistence type="predicted"/>
<keyword evidence="5 7" id="KW-0720">Serine protease</keyword>
<evidence type="ECO:0000256" key="4">
    <source>
        <dbReference type="ARBA" id="ARBA00022801"/>
    </source>
</evidence>
<dbReference type="GO" id="GO:0004252">
    <property type="term" value="F:serine-type endopeptidase activity"/>
    <property type="evidence" value="ECO:0007669"/>
    <property type="project" value="UniProtKB-EC"/>
</dbReference>
<evidence type="ECO:0000313" key="12">
    <source>
        <dbReference type="Proteomes" id="UP000009046"/>
    </source>
</evidence>
<protein>
    <submittedName>
        <fullName evidence="10 11">Tripsin, putative</fullName>
        <ecNumber evidence="10">3.4.21.4</ecNumber>
    </submittedName>
</protein>
<dbReference type="Gene3D" id="2.40.10.10">
    <property type="entry name" value="Trypsin-like serine proteases"/>
    <property type="match status" value="1"/>
</dbReference>
<dbReference type="GO" id="GO:0005576">
    <property type="term" value="C:extracellular region"/>
    <property type="evidence" value="ECO:0007669"/>
    <property type="project" value="UniProtKB-SubCell"/>
</dbReference>
<dbReference type="PRINTS" id="PR00722">
    <property type="entry name" value="CHYMOTRYPSIN"/>
</dbReference>
<organism>
    <name type="scientific">Pediculus humanus subsp. corporis</name>
    <name type="common">Body louse</name>
    <dbReference type="NCBI Taxonomy" id="121224"/>
    <lineage>
        <taxon>Eukaryota</taxon>
        <taxon>Metazoa</taxon>
        <taxon>Ecdysozoa</taxon>
        <taxon>Arthropoda</taxon>
        <taxon>Hexapoda</taxon>
        <taxon>Insecta</taxon>
        <taxon>Pterygota</taxon>
        <taxon>Neoptera</taxon>
        <taxon>Paraneoptera</taxon>
        <taxon>Psocodea</taxon>
        <taxon>Troctomorpha</taxon>
        <taxon>Phthiraptera</taxon>
        <taxon>Anoplura</taxon>
        <taxon>Pediculidae</taxon>
        <taxon>Pediculus</taxon>
    </lineage>
</organism>
<evidence type="ECO:0000313" key="10">
    <source>
        <dbReference type="EMBL" id="EEB11552.1"/>
    </source>
</evidence>
<keyword evidence="8" id="KW-0732">Signal</keyword>
<dbReference type="EnsemblMetazoa" id="PHUM125530-RA">
    <property type="protein sequence ID" value="PHUM125530-PA"/>
    <property type="gene ID" value="PHUM125530"/>
</dbReference>
<evidence type="ECO:0000256" key="5">
    <source>
        <dbReference type="ARBA" id="ARBA00022825"/>
    </source>
</evidence>
<feature type="domain" description="Peptidase S1" evidence="9">
    <location>
        <begin position="48"/>
        <end position="288"/>
    </location>
</feature>
<dbReference type="STRING" id="121224.E0VDU6"/>
<dbReference type="InterPro" id="IPR001254">
    <property type="entry name" value="Trypsin_dom"/>
</dbReference>
<dbReference type="FunFam" id="2.40.10.10:FF:000047">
    <property type="entry name" value="Trypsin eta"/>
    <property type="match status" value="1"/>
</dbReference>
<feature type="chain" id="PRO_5011412368" evidence="8">
    <location>
        <begin position="28"/>
        <end position="295"/>
    </location>
</feature>
<sequence length="295" mass="32950">MIKKIYCFLFCLLFLIKKFFFSGLTKGNLLDFENVTEPIISDEDFFKIVGGEKAEEGEFPYQVSLRFRGLMKMHFCGGSIISERIVLTAAHCVTEIKPPLFTYIEVVAGTVNLKRESPYTQKSTILKSIIHPKYPGKVNPYDLAIHILKQPFSFNKYVQPIGLPRQNEEFTGETILSGWGSISRSVLSVLPDNLQKVTLPLINFEECSAFYKKEKIQVNKISNICTGSTKGHFSACSGDSGGPLVKVVNGTRKVIGIVSWGRVPCGSGSPSVYTKVSSFVNFIHDKMSAQIYNEF</sequence>
<dbReference type="CDD" id="cd00190">
    <property type="entry name" value="Tryp_SPc"/>
    <property type="match status" value="1"/>
</dbReference>
<evidence type="ECO:0000256" key="2">
    <source>
        <dbReference type="ARBA" id="ARBA00022525"/>
    </source>
</evidence>
<evidence type="ECO:0000256" key="3">
    <source>
        <dbReference type="ARBA" id="ARBA00022670"/>
    </source>
</evidence>
<dbReference type="OMA" id="LINFEEC"/>
<accession>E0VDU6</accession>